<name>A0ABQ6NAW6_9STRA</name>
<organism evidence="3 4">
    <name type="scientific">Tetraparma gracilis</name>
    <dbReference type="NCBI Taxonomy" id="2962635"/>
    <lineage>
        <taxon>Eukaryota</taxon>
        <taxon>Sar</taxon>
        <taxon>Stramenopiles</taxon>
        <taxon>Ochrophyta</taxon>
        <taxon>Bolidophyceae</taxon>
        <taxon>Parmales</taxon>
        <taxon>Triparmaceae</taxon>
        <taxon>Tetraparma</taxon>
    </lineage>
</organism>
<gene>
    <name evidence="3" type="ORF">TeGR_g5325</name>
</gene>
<keyword evidence="1" id="KW-0472">Membrane</keyword>
<evidence type="ECO:0000259" key="2">
    <source>
        <dbReference type="Pfam" id="PF05050"/>
    </source>
</evidence>
<comment type="caution">
    <text evidence="3">The sequence shown here is derived from an EMBL/GenBank/DDBJ whole genome shotgun (WGS) entry which is preliminary data.</text>
</comment>
<keyword evidence="1" id="KW-1133">Transmembrane helix</keyword>
<accession>A0ABQ6NAW6</accession>
<feature type="domain" description="Methyltransferase FkbM" evidence="2">
    <location>
        <begin position="92"/>
        <end position="213"/>
    </location>
</feature>
<dbReference type="InterPro" id="IPR029063">
    <property type="entry name" value="SAM-dependent_MTases_sf"/>
</dbReference>
<sequence>MNKRNAKGASCFDFLCSRYCLLALSIIGFLCWYNWALTEKTGQYVGYKTLTTKTRLEIYLNKQVDTSWHGQTGFVLDHMIANPRTMSNYVVDVGAHDGVWLSNSFPFLQRGYRGLLVEGNPGNFADLQNNLRDYVQSGAAVLVNTMIWIKRGKYAKMVDDAGWWDGTEARLVDCTRGERDTGDGGCEEMRTVPDLLEEAGVPRDFAVLSMDIEMRDVHYDSIIKGVHEGGWKPRYVIVELNVKWSQKVFEDLGYISIGRFNYDEVFWLAGE</sequence>
<dbReference type="SUPFAM" id="SSF53335">
    <property type="entry name" value="S-adenosyl-L-methionine-dependent methyltransferases"/>
    <property type="match status" value="1"/>
</dbReference>
<dbReference type="Pfam" id="PF05050">
    <property type="entry name" value="Methyltransf_21"/>
    <property type="match status" value="1"/>
</dbReference>
<feature type="transmembrane region" description="Helical" evidence="1">
    <location>
        <begin position="12"/>
        <end position="35"/>
    </location>
</feature>
<dbReference type="Proteomes" id="UP001165060">
    <property type="component" value="Unassembled WGS sequence"/>
</dbReference>
<keyword evidence="1" id="KW-0812">Transmembrane</keyword>
<evidence type="ECO:0000313" key="3">
    <source>
        <dbReference type="EMBL" id="GMI51947.1"/>
    </source>
</evidence>
<dbReference type="Gene3D" id="3.40.50.150">
    <property type="entry name" value="Vaccinia Virus protein VP39"/>
    <property type="match status" value="1"/>
</dbReference>
<keyword evidence="4" id="KW-1185">Reference proteome</keyword>
<evidence type="ECO:0000313" key="4">
    <source>
        <dbReference type="Proteomes" id="UP001165060"/>
    </source>
</evidence>
<dbReference type="EMBL" id="BRYB01006205">
    <property type="protein sequence ID" value="GMI51947.1"/>
    <property type="molecule type" value="Genomic_DNA"/>
</dbReference>
<proteinExistence type="predicted"/>
<evidence type="ECO:0000256" key="1">
    <source>
        <dbReference type="SAM" id="Phobius"/>
    </source>
</evidence>
<protein>
    <recommendedName>
        <fullName evidence="2">Methyltransferase FkbM domain-containing protein</fullName>
    </recommendedName>
</protein>
<dbReference type="InterPro" id="IPR006342">
    <property type="entry name" value="FkbM_mtfrase"/>
</dbReference>
<reference evidence="3 4" key="1">
    <citation type="journal article" date="2023" name="Commun. Biol.">
        <title>Genome analysis of Parmales, the sister group of diatoms, reveals the evolutionary specialization of diatoms from phago-mixotrophs to photoautotrophs.</title>
        <authorList>
            <person name="Ban H."/>
            <person name="Sato S."/>
            <person name="Yoshikawa S."/>
            <person name="Yamada K."/>
            <person name="Nakamura Y."/>
            <person name="Ichinomiya M."/>
            <person name="Sato N."/>
            <person name="Blanc-Mathieu R."/>
            <person name="Endo H."/>
            <person name="Kuwata A."/>
            <person name="Ogata H."/>
        </authorList>
    </citation>
    <scope>NUCLEOTIDE SEQUENCE [LARGE SCALE GENOMIC DNA]</scope>
</reference>